<reference evidence="5" key="1">
    <citation type="submission" date="2021-02" db="EMBL/GenBank/DDBJ databases">
        <authorList>
            <person name="Nowell W R."/>
        </authorList>
    </citation>
    <scope>NUCLEOTIDE SEQUENCE</scope>
</reference>
<keyword evidence="2 3" id="KW-0802">TPR repeat</keyword>
<dbReference type="InterPro" id="IPR019734">
    <property type="entry name" value="TPR_rpt"/>
</dbReference>
<proteinExistence type="predicted"/>
<dbReference type="SMART" id="SM00028">
    <property type="entry name" value="TPR"/>
    <property type="match status" value="2"/>
</dbReference>
<dbReference type="Pfam" id="PF13424">
    <property type="entry name" value="TPR_12"/>
    <property type="match status" value="1"/>
</dbReference>
<feature type="repeat" description="TPR" evidence="3">
    <location>
        <begin position="62"/>
        <end position="95"/>
    </location>
</feature>
<keyword evidence="1" id="KW-0677">Repeat</keyword>
<comment type="caution">
    <text evidence="5">The sequence shown here is derived from an EMBL/GenBank/DDBJ whole genome shotgun (WGS) entry which is preliminary data.</text>
</comment>
<dbReference type="InterPro" id="IPR011990">
    <property type="entry name" value="TPR-like_helical_dom_sf"/>
</dbReference>
<evidence type="ECO:0000256" key="2">
    <source>
        <dbReference type="ARBA" id="ARBA00022803"/>
    </source>
</evidence>
<sequence length="122" mass="14163">MGKVYCLKQDYVEAINYYNRALGLDLANLYTKTQEFDLATKYCTNAPKVDHQQLGENHPKCGQKYANMGAVYFGQDDYKLALDYFLKAREIWEKSLTSSHVYVESMNKTIQKVQSKLSMHIF</sequence>
<evidence type="ECO:0000256" key="1">
    <source>
        <dbReference type="ARBA" id="ARBA00022737"/>
    </source>
</evidence>
<accession>A0A818YK59</accession>
<protein>
    <submittedName>
        <fullName evidence="5">Uncharacterized protein</fullName>
    </submittedName>
</protein>
<organism evidence="5 6">
    <name type="scientific">Adineta steineri</name>
    <dbReference type="NCBI Taxonomy" id="433720"/>
    <lineage>
        <taxon>Eukaryota</taxon>
        <taxon>Metazoa</taxon>
        <taxon>Spiralia</taxon>
        <taxon>Gnathifera</taxon>
        <taxon>Rotifera</taxon>
        <taxon>Eurotatoria</taxon>
        <taxon>Bdelloidea</taxon>
        <taxon>Adinetida</taxon>
        <taxon>Adinetidae</taxon>
        <taxon>Adineta</taxon>
    </lineage>
</organism>
<dbReference type="SUPFAM" id="SSF48452">
    <property type="entry name" value="TPR-like"/>
    <property type="match status" value="1"/>
</dbReference>
<evidence type="ECO:0000313" key="4">
    <source>
        <dbReference type="EMBL" id="CAF0864880.1"/>
    </source>
</evidence>
<evidence type="ECO:0000256" key="3">
    <source>
        <dbReference type="PROSITE-ProRule" id="PRU00339"/>
    </source>
</evidence>
<dbReference type="PANTHER" id="PTHR45641:SF19">
    <property type="entry name" value="NEPHROCYSTIN-3"/>
    <property type="match status" value="1"/>
</dbReference>
<evidence type="ECO:0000313" key="6">
    <source>
        <dbReference type="Proteomes" id="UP000663868"/>
    </source>
</evidence>
<dbReference type="EMBL" id="CAJOBB010000807">
    <property type="protein sequence ID" value="CAF3755678.1"/>
    <property type="molecule type" value="Genomic_DNA"/>
</dbReference>
<dbReference type="Proteomes" id="UP000663860">
    <property type="component" value="Unassembled WGS sequence"/>
</dbReference>
<dbReference type="EMBL" id="CAJNOE010000075">
    <property type="protein sequence ID" value="CAF0864880.1"/>
    <property type="molecule type" value="Genomic_DNA"/>
</dbReference>
<dbReference type="Gene3D" id="1.25.40.10">
    <property type="entry name" value="Tetratricopeptide repeat domain"/>
    <property type="match status" value="1"/>
</dbReference>
<name>A0A818YK59_9BILA</name>
<dbReference type="PROSITE" id="PS50005">
    <property type="entry name" value="TPR"/>
    <property type="match status" value="1"/>
</dbReference>
<gene>
    <name evidence="4" type="ORF">IZO911_LOCUS10333</name>
    <name evidence="5" type="ORF">KXQ929_LOCUS14500</name>
</gene>
<evidence type="ECO:0000313" key="5">
    <source>
        <dbReference type="EMBL" id="CAF3755678.1"/>
    </source>
</evidence>
<dbReference type="PANTHER" id="PTHR45641">
    <property type="entry name" value="TETRATRICOPEPTIDE REPEAT PROTEIN (AFU_ORTHOLOGUE AFUA_6G03870)"/>
    <property type="match status" value="1"/>
</dbReference>
<dbReference type="AlphaFoldDB" id="A0A818YK59"/>
<dbReference type="Proteomes" id="UP000663868">
    <property type="component" value="Unassembled WGS sequence"/>
</dbReference>